<comment type="caution">
    <text evidence="16">The sequence shown here is derived from an EMBL/GenBank/DDBJ whole genome shotgun (WGS) entry which is preliminary data.</text>
</comment>
<feature type="topological domain" description="Periplasmic" evidence="14">
    <location>
        <begin position="32"/>
        <end position="49"/>
    </location>
</feature>
<dbReference type="InterPro" id="IPR023380">
    <property type="entry name" value="DsbB-like_sf"/>
</dbReference>
<dbReference type="NCBIfam" id="NF002485">
    <property type="entry name" value="PRK01749.1"/>
    <property type="match status" value="1"/>
</dbReference>
<keyword evidence="17" id="KW-1185">Reference proteome</keyword>
<evidence type="ECO:0000313" key="17">
    <source>
        <dbReference type="Proteomes" id="UP000295565"/>
    </source>
</evidence>
<keyword evidence="11 14" id="KW-1015">Disulfide bond</keyword>
<dbReference type="Gene3D" id="1.20.1550.10">
    <property type="entry name" value="DsbB-like"/>
    <property type="match status" value="1"/>
</dbReference>
<feature type="transmembrane region" description="Helical" evidence="15">
    <location>
        <begin position="45"/>
        <end position="63"/>
    </location>
</feature>
<evidence type="ECO:0000256" key="4">
    <source>
        <dbReference type="ARBA" id="ARBA00022475"/>
    </source>
</evidence>
<evidence type="ECO:0000256" key="7">
    <source>
        <dbReference type="ARBA" id="ARBA00022982"/>
    </source>
</evidence>
<evidence type="ECO:0000256" key="3">
    <source>
        <dbReference type="ARBA" id="ARBA00022448"/>
    </source>
</evidence>
<dbReference type="HAMAP" id="MF_00286">
    <property type="entry name" value="DsbB"/>
    <property type="match status" value="1"/>
</dbReference>
<dbReference type="AlphaFoldDB" id="A0A4R1JAU0"/>
<dbReference type="OrthoDB" id="3711263at2"/>
<feature type="transmembrane region" description="Helical" evidence="15">
    <location>
        <begin position="15"/>
        <end position="33"/>
    </location>
</feature>
<dbReference type="InterPro" id="IPR022920">
    <property type="entry name" value="Disulphide_bond_form_DsbB"/>
</dbReference>
<dbReference type="RefSeq" id="WP_131913426.1">
    <property type="nucleotide sequence ID" value="NZ_OU594967.1"/>
</dbReference>
<keyword evidence="4 14" id="KW-1003">Cell membrane</keyword>
<evidence type="ECO:0000256" key="13">
    <source>
        <dbReference type="ARBA" id="ARBA00023284"/>
    </source>
</evidence>
<comment type="similarity">
    <text evidence="2 14">Belongs to the DsbB family.</text>
</comment>
<keyword evidence="3 14" id="KW-0813">Transport</keyword>
<comment type="function">
    <text evidence="14">Required for disulfide bond formation in some periplasmic proteins. Acts by oxidizing the DsbA protein.</text>
</comment>
<dbReference type="Pfam" id="PF02600">
    <property type="entry name" value="DsbB"/>
    <property type="match status" value="1"/>
</dbReference>
<feature type="disulfide bond" description="Redox-active" evidence="14">
    <location>
        <begin position="41"/>
        <end position="44"/>
    </location>
</feature>
<evidence type="ECO:0000256" key="9">
    <source>
        <dbReference type="ARBA" id="ARBA00023002"/>
    </source>
</evidence>
<evidence type="ECO:0000256" key="6">
    <source>
        <dbReference type="ARBA" id="ARBA00022692"/>
    </source>
</evidence>
<feature type="topological domain" description="Periplasmic" evidence="14">
    <location>
        <begin position="91"/>
        <end position="145"/>
    </location>
</feature>
<dbReference type="PANTHER" id="PTHR36570">
    <property type="entry name" value="DISULFIDE BOND FORMATION PROTEIN B"/>
    <property type="match status" value="1"/>
</dbReference>
<keyword evidence="6 14" id="KW-0812">Transmembrane</keyword>
<evidence type="ECO:0000256" key="5">
    <source>
        <dbReference type="ARBA" id="ARBA00022519"/>
    </source>
</evidence>
<feature type="transmembrane region" description="Helical" evidence="15">
    <location>
        <begin position="68"/>
        <end position="90"/>
    </location>
</feature>
<dbReference type="SUPFAM" id="SSF158442">
    <property type="entry name" value="DsbB-like"/>
    <property type="match status" value="1"/>
</dbReference>
<dbReference type="Proteomes" id="UP000295565">
    <property type="component" value="Unassembled WGS sequence"/>
</dbReference>
<sequence>MAKIFRIWSMQRRPWLILALSAIVFELVALYFQYGKNLQPCVMCIYERTAMLGIVLSALLAFIAPRWLLLRFIATVGFIASSSWGLLLAWQHMQLQLHPSPFTTCSPYPHFPNWLKLNDWFPWMFQPHGDCSLVVWKLMNWSMPQWLMVAFGVYLIMALLILAGQFRR</sequence>
<dbReference type="EMBL" id="SMGD01000014">
    <property type="protein sequence ID" value="TCK47624.1"/>
    <property type="molecule type" value="Genomic_DNA"/>
</dbReference>
<feature type="topological domain" description="Cytoplasmic" evidence="14">
    <location>
        <begin position="1"/>
        <end position="14"/>
    </location>
</feature>
<evidence type="ECO:0000256" key="14">
    <source>
        <dbReference type="HAMAP-Rule" id="MF_00286"/>
    </source>
</evidence>
<dbReference type="GO" id="GO:0009055">
    <property type="term" value="F:electron transfer activity"/>
    <property type="evidence" value="ECO:0007669"/>
    <property type="project" value="UniProtKB-UniRule"/>
</dbReference>
<evidence type="ECO:0000256" key="11">
    <source>
        <dbReference type="ARBA" id="ARBA00023157"/>
    </source>
</evidence>
<dbReference type="GO" id="GO:0005886">
    <property type="term" value="C:plasma membrane"/>
    <property type="evidence" value="ECO:0007669"/>
    <property type="project" value="UniProtKB-SubCell"/>
</dbReference>
<keyword evidence="12 14" id="KW-0143">Chaperone</keyword>
<dbReference type="InterPro" id="IPR003752">
    <property type="entry name" value="DiS_bond_form_DsbB/BdbC"/>
</dbReference>
<dbReference type="GO" id="GO:0006457">
    <property type="term" value="P:protein folding"/>
    <property type="evidence" value="ECO:0007669"/>
    <property type="project" value="InterPro"/>
</dbReference>
<gene>
    <name evidence="14" type="primary">dsbB</name>
    <name evidence="16" type="ORF">EV690_2661</name>
</gene>
<organism evidence="16 17">
    <name type="scientific">Celerinatantimonas diazotrophica</name>
    <dbReference type="NCBI Taxonomy" id="412034"/>
    <lineage>
        <taxon>Bacteria</taxon>
        <taxon>Pseudomonadati</taxon>
        <taxon>Pseudomonadota</taxon>
        <taxon>Gammaproteobacteria</taxon>
        <taxon>Celerinatantimonadaceae</taxon>
        <taxon>Celerinatantimonas</taxon>
    </lineage>
</organism>
<evidence type="ECO:0000256" key="10">
    <source>
        <dbReference type="ARBA" id="ARBA00023136"/>
    </source>
</evidence>
<evidence type="ECO:0000256" key="2">
    <source>
        <dbReference type="ARBA" id="ARBA00008823"/>
    </source>
</evidence>
<evidence type="ECO:0000256" key="12">
    <source>
        <dbReference type="ARBA" id="ARBA00023186"/>
    </source>
</evidence>
<accession>A0A4R1JAU0</accession>
<dbReference type="InterPro" id="IPR050183">
    <property type="entry name" value="DsbB"/>
</dbReference>
<feature type="disulfide bond" description="Redox-active" evidence="14">
    <location>
        <begin position="105"/>
        <end position="131"/>
    </location>
</feature>
<evidence type="ECO:0000256" key="8">
    <source>
        <dbReference type="ARBA" id="ARBA00022989"/>
    </source>
</evidence>
<keyword evidence="5" id="KW-0997">Cell inner membrane</keyword>
<comment type="subcellular location">
    <subcellularLocation>
        <location evidence="1">Cell inner membrane</location>
        <topology evidence="1">Multi-pass membrane protein</topology>
    </subcellularLocation>
    <subcellularLocation>
        <location evidence="14">Cell membrane</location>
        <topology evidence="14">Multi-pass membrane protein</topology>
    </subcellularLocation>
</comment>
<evidence type="ECO:0000313" key="16">
    <source>
        <dbReference type="EMBL" id="TCK47624.1"/>
    </source>
</evidence>
<feature type="topological domain" description="Cytoplasmic" evidence="14">
    <location>
        <begin position="165"/>
        <end position="168"/>
    </location>
</feature>
<reference evidence="16 17" key="1">
    <citation type="submission" date="2019-03" db="EMBL/GenBank/DDBJ databases">
        <title>Genomic Encyclopedia of Type Strains, Phase IV (KMG-IV): sequencing the most valuable type-strain genomes for metagenomic binning, comparative biology and taxonomic classification.</title>
        <authorList>
            <person name="Goeker M."/>
        </authorList>
    </citation>
    <scope>NUCLEOTIDE SEQUENCE [LARGE SCALE GENOMIC DNA]</scope>
    <source>
        <strain evidence="16 17">DSM 18577</strain>
    </source>
</reference>
<keyword evidence="9 14" id="KW-0560">Oxidoreductase</keyword>
<keyword evidence="10 14" id="KW-0472">Membrane</keyword>
<dbReference type="GO" id="GO:0015035">
    <property type="term" value="F:protein-disulfide reductase activity"/>
    <property type="evidence" value="ECO:0007669"/>
    <property type="project" value="UniProtKB-UniRule"/>
</dbReference>
<name>A0A4R1JAU0_9GAMM</name>
<evidence type="ECO:0000256" key="15">
    <source>
        <dbReference type="SAM" id="Phobius"/>
    </source>
</evidence>
<feature type="transmembrane region" description="Helical" evidence="15">
    <location>
        <begin position="146"/>
        <end position="166"/>
    </location>
</feature>
<dbReference type="PANTHER" id="PTHR36570:SF2">
    <property type="entry name" value="DISULFIDE BOND FORMATION PROTEIN B"/>
    <property type="match status" value="1"/>
</dbReference>
<keyword evidence="8 14" id="KW-1133">Transmembrane helix</keyword>
<proteinExistence type="inferred from homology"/>
<comment type="caution">
    <text evidence="14">Lacks conserved residue(s) required for the propagation of feature annotation.</text>
</comment>
<evidence type="ECO:0000256" key="1">
    <source>
        <dbReference type="ARBA" id="ARBA00004429"/>
    </source>
</evidence>
<keyword evidence="13 14" id="KW-0676">Redox-active center</keyword>
<protein>
    <recommendedName>
        <fullName evidence="14">Disulfide bond formation protein B</fullName>
    </recommendedName>
    <alternativeName>
        <fullName evidence="14">Disulfide oxidoreductase</fullName>
    </alternativeName>
</protein>
<keyword evidence="7 14" id="KW-0249">Electron transport</keyword>